<reference evidence="4 5" key="1">
    <citation type="submission" date="2016-08" db="EMBL/GenBank/DDBJ databases">
        <title>New Insights into Marine Group III Euryarchaeota, from dark to light.</title>
        <authorList>
            <person name="Haro-Moreno J.M."/>
            <person name="Rodriguez-Valera F."/>
            <person name="Lopez-Garcia P."/>
            <person name="Moreira D."/>
            <person name="Martin-Cuadrado A.B."/>
        </authorList>
    </citation>
    <scope>NUCLEOTIDE SEQUENCE [LARGE SCALE GENOMIC DNA]</scope>
    <source>
        <strain evidence="4">CG-Epi5</strain>
    </source>
</reference>
<dbReference type="GO" id="GO:0016597">
    <property type="term" value="F:amino acid binding"/>
    <property type="evidence" value="ECO:0007669"/>
    <property type="project" value="TreeGrafter"/>
</dbReference>
<evidence type="ECO:0000256" key="1">
    <source>
        <dbReference type="ARBA" id="ARBA00008532"/>
    </source>
</evidence>
<accession>A0A1J5TLS7</accession>
<proteinExistence type="inferred from homology"/>
<dbReference type="PANTHER" id="PTHR12737:SF9">
    <property type="entry name" value="DIMETHYLARGININASE"/>
    <property type="match status" value="1"/>
</dbReference>
<dbReference type="Pfam" id="PF19420">
    <property type="entry name" value="DDAH_eukar"/>
    <property type="match status" value="1"/>
</dbReference>
<dbReference type="GO" id="GO:0045429">
    <property type="term" value="P:positive regulation of nitric oxide biosynthetic process"/>
    <property type="evidence" value="ECO:0007669"/>
    <property type="project" value="TreeGrafter"/>
</dbReference>
<name>A0A1J5TLS7_9ARCH</name>
<evidence type="ECO:0000256" key="2">
    <source>
        <dbReference type="ARBA" id="ARBA00022801"/>
    </source>
</evidence>
<comment type="similarity">
    <text evidence="1">Belongs to the DDAH family.</text>
</comment>
<organism evidence="4 5">
    <name type="scientific">Marine Group III euryarchaeote CG-Epi5</name>
    <dbReference type="NCBI Taxonomy" id="1888999"/>
    <lineage>
        <taxon>Archaea</taxon>
        <taxon>Methanobacteriati</taxon>
        <taxon>Thermoplasmatota</taxon>
        <taxon>Thermoplasmata</taxon>
        <taxon>Candidatus Thermoprofundales</taxon>
    </lineage>
</organism>
<comment type="caution">
    <text evidence="4">The sequence shown here is derived from an EMBL/GenBank/DDBJ whole genome shotgun (WGS) entry which is preliminary data.</text>
</comment>
<evidence type="ECO:0008006" key="6">
    <source>
        <dbReference type="Google" id="ProtNLM"/>
    </source>
</evidence>
<evidence type="ECO:0000313" key="5">
    <source>
        <dbReference type="Proteomes" id="UP000183686"/>
    </source>
</evidence>
<dbReference type="GO" id="GO:0006525">
    <property type="term" value="P:arginine metabolic process"/>
    <property type="evidence" value="ECO:0007669"/>
    <property type="project" value="TreeGrafter"/>
</dbReference>
<dbReference type="Proteomes" id="UP000183686">
    <property type="component" value="Unassembled WGS sequence"/>
</dbReference>
<sequence>MKAIVRKVSSSFEKALAKYFGSGPTSLSESVKQHDAYVDKLLEFGVSVNVIESNPDYPDCCFVEDHAIVAGDSALLTNAGHDSRLGERQEVEDALNVDLNLEYMSKGARMDGGDVLRFGDMFLVGHSKRTNQKGIEDLGSFLSKRNYGLHVVEVPPESLHLISICTSPVPGKLLAPEGWFRDSDFPSKAEVIWIPKEEAYAANVLPFGNKVMMAKGYPLTLGVLKNLNLEVHEMEMSQFREADGSLTCLSVLYE</sequence>
<evidence type="ECO:0000256" key="3">
    <source>
        <dbReference type="PIRSR" id="PIRSR633199-1"/>
    </source>
</evidence>
<dbReference type="PANTHER" id="PTHR12737">
    <property type="entry name" value="DIMETHYLARGININE DIMETHYLAMINOHYDROLASE"/>
    <property type="match status" value="1"/>
</dbReference>
<gene>
    <name evidence="4" type="ORF">BEU02_00915</name>
</gene>
<feature type="active site" description="Proton donor" evidence="3">
    <location>
        <position position="160"/>
    </location>
</feature>
<protein>
    <recommendedName>
        <fullName evidence="6">N(G),N(G)-dimethylarginine dimethylaminohydrolase</fullName>
    </recommendedName>
</protein>
<feature type="active site" description="Nucleophile" evidence="3">
    <location>
        <position position="248"/>
    </location>
</feature>
<dbReference type="AlphaFoldDB" id="A0A1J5TLS7"/>
<keyword evidence="2" id="KW-0378">Hydrolase</keyword>
<dbReference type="InterPro" id="IPR033199">
    <property type="entry name" value="DDAH-like"/>
</dbReference>
<evidence type="ECO:0000313" key="4">
    <source>
        <dbReference type="EMBL" id="OIR21905.1"/>
    </source>
</evidence>
<dbReference type="SUPFAM" id="SSF55909">
    <property type="entry name" value="Pentein"/>
    <property type="match status" value="1"/>
</dbReference>
<dbReference type="Gene3D" id="3.75.10.10">
    <property type="entry name" value="L-arginine/glycine Amidinotransferase, Chain A"/>
    <property type="match status" value="1"/>
</dbReference>
<dbReference type="GO" id="GO:0000052">
    <property type="term" value="P:citrulline metabolic process"/>
    <property type="evidence" value="ECO:0007669"/>
    <property type="project" value="TreeGrafter"/>
</dbReference>
<dbReference type="GO" id="GO:0016403">
    <property type="term" value="F:dimethylargininase activity"/>
    <property type="evidence" value="ECO:0007669"/>
    <property type="project" value="TreeGrafter"/>
</dbReference>
<dbReference type="EMBL" id="MIYW01000021">
    <property type="protein sequence ID" value="OIR21905.1"/>
    <property type="molecule type" value="Genomic_DNA"/>
</dbReference>